<reference evidence="3 4" key="1">
    <citation type="submission" date="2023-03" db="EMBL/GenBank/DDBJ databases">
        <title>Novel Species.</title>
        <authorList>
            <person name="Ma S."/>
        </authorList>
    </citation>
    <scope>NUCLEOTIDE SEQUENCE [LARGE SCALE GENOMIC DNA]</scope>
    <source>
        <strain evidence="3 4">LIND6LT2</strain>
    </source>
</reference>
<dbReference type="RefSeq" id="WP_341877006.1">
    <property type="nucleotide sequence ID" value="NZ_CP121687.1"/>
</dbReference>
<comment type="similarity">
    <text evidence="2">Belongs to the UPP synthase family. Z-FPP synthase subfamily.</text>
</comment>
<evidence type="ECO:0000256" key="2">
    <source>
        <dbReference type="ARBA" id="ARBA00038453"/>
    </source>
</evidence>
<dbReference type="PANTHER" id="PTHR10291:SF43">
    <property type="entry name" value="DEHYDRODOLICHYL DIPHOSPHATE SYNTHASE COMPLEX SUBUNIT DHDDS"/>
    <property type="match status" value="1"/>
</dbReference>
<evidence type="ECO:0000256" key="1">
    <source>
        <dbReference type="ARBA" id="ARBA00022679"/>
    </source>
</evidence>
<dbReference type="InterPro" id="IPR036424">
    <property type="entry name" value="UPP_synth-like_sf"/>
</dbReference>
<accession>A0ABZ2Y600</accession>
<protein>
    <submittedName>
        <fullName evidence="3">Undecaprenyl diphosphate synthase family protein</fullName>
    </submittedName>
</protein>
<dbReference type="PANTHER" id="PTHR10291">
    <property type="entry name" value="DEHYDRODOLICHYL DIPHOSPHATE SYNTHASE FAMILY MEMBER"/>
    <property type="match status" value="1"/>
</dbReference>
<dbReference type="EMBL" id="CP121687">
    <property type="protein sequence ID" value="WZL70044.1"/>
    <property type="molecule type" value="Genomic_DNA"/>
</dbReference>
<organism evidence="3 4">
    <name type="scientific">Defluviitalea saccharophila</name>
    <dbReference type="NCBI Taxonomy" id="879970"/>
    <lineage>
        <taxon>Bacteria</taxon>
        <taxon>Bacillati</taxon>
        <taxon>Bacillota</taxon>
        <taxon>Clostridia</taxon>
        <taxon>Lachnospirales</taxon>
        <taxon>Defluviitaleaceae</taxon>
        <taxon>Defluviitalea</taxon>
    </lineage>
</organism>
<dbReference type="Pfam" id="PF01255">
    <property type="entry name" value="Prenyltransf"/>
    <property type="match status" value="2"/>
</dbReference>
<name>A0ABZ2Y600_9FIRM</name>
<sequence length="206" mass="23795">MEAKSFKRLPKHIGIIPDGNRRWAESHNKEKHEGYSYGINPGFELYNLCIHFGIQEMTFYGFTQDNTKRPAVQTKAFQNACVEAVMKLAHRDANLLVIGNTKSPLFPKELLPFANKRVQFGKGLININFLVNYGWQWDLSSNASKSIPRIDLIIRWGGRRRLSGFLPIQSVYADIYVIDDLWPDFKKDHLYEALSWYQEQDITLGG</sequence>
<dbReference type="SUPFAM" id="SSF64005">
    <property type="entry name" value="Undecaprenyl diphosphate synthase"/>
    <property type="match status" value="1"/>
</dbReference>
<keyword evidence="4" id="KW-1185">Reference proteome</keyword>
<dbReference type="Gene3D" id="3.40.1180.10">
    <property type="entry name" value="Decaprenyl diphosphate synthase-like"/>
    <property type="match status" value="2"/>
</dbReference>
<gene>
    <name evidence="3" type="ORF">QBE51_00515</name>
</gene>
<evidence type="ECO:0000313" key="4">
    <source>
        <dbReference type="Proteomes" id="UP001486565"/>
    </source>
</evidence>
<proteinExistence type="inferred from homology"/>
<dbReference type="InterPro" id="IPR001441">
    <property type="entry name" value="UPP_synth-like"/>
</dbReference>
<dbReference type="CDD" id="cd00475">
    <property type="entry name" value="Cis_IPPS"/>
    <property type="match status" value="1"/>
</dbReference>
<evidence type="ECO:0000313" key="3">
    <source>
        <dbReference type="EMBL" id="WZL70044.1"/>
    </source>
</evidence>
<keyword evidence="1" id="KW-0808">Transferase</keyword>
<dbReference type="Proteomes" id="UP001486565">
    <property type="component" value="Chromosome"/>
</dbReference>